<organism evidence="2">
    <name type="scientific">marine metagenome</name>
    <dbReference type="NCBI Taxonomy" id="408172"/>
    <lineage>
        <taxon>unclassified sequences</taxon>
        <taxon>metagenomes</taxon>
        <taxon>ecological metagenomes</taxon>
    </lineage>
</organism>
<gene>
    <name evidence="2" type="ORF">METZ01_LOCUS58802</name>
</gene>
<evidence type="ECO:0000259" key="1">
    <source>
        <dbReference type="Pfam" id="PF01261"/>
    </source>
</evidence>
<dbReference type="SUPFAM" id="SSF51658">
    <property type="entry name" value="Xylose isomerase-like"/>
    <property type="match status" value="1"/>
</dbReference>
<dbReference type="Pfam" id="PF01261">
    <property type="entry name" value="AP_endonuc_2"/>
    <property type="match status" value="1"/>
</dbReference>
<dbReference type="AlphaFoldDB" id="A0A381SRI5"/>
<proteinExistence type="predicted"/>
<sequence length="287" mass="33352">MPFVPHTKYPLSIPVKAGLETIQKFGFKAETSLRDNVDDFTEYSPVLFSAHAPTTIGEERLNIAATDDEFRELSILVFKDYLDRCSHFPNIKQLNMHFALKYWVSDTQLRGQIGEYERHIEAIGAIAEYAERYDIEIVLENLNSYWALNGIPDETQPDEVDWSGKNEAFGMHPEEWIQMCLDVNRENVRLCLDSSHVCTYAHRFPEDERRERIAVFLSQPALISHVHWSDNYLYDTRGRKDSHLSVGRGTLPIQFHRTVKGLDATILLEHFYTVNELEEELEFINNL</sequence>
<protein>
    <recommendedName>
        <fullName evidence="1">Xylose isomerase-like TIM barrel domain-containing protein</fullName>
    </recommendedName>
</protein>
<name>A0A381SRI5_9ZZZZ</name>
<dbReference type="InterPro" id="IPR013022">
    <property type="entry name" value="Xyl_isomerase-like_TIM-brl"/>
</dbReference>
<feature type="domain" description="Xylose isomerase-like TIM barrel" evidence="1">
    <location>
        <begin position="48"/>
        <end position="286"/>
    </location>
</feature>
<dbReference type="InterPro" id="IPR036237">
    <property type="entry name" value="Xyl_isomerase-like_sf"/>
</dbReference>
<evidence type="ECO:0000313" key="2">
    <source>
        <dbReference type="EMBL" id="SVA05948.1"/>
    </source>
</evidence>
<accession>A0A381SRI5</accession>
<dbReference type="EMBL" id="UINC01003394">
    <property type="protein sequence ID" value="SVA05948.1"/>
    <property type="molecule type" value="Genomic_DNA"/>
</dbReference>
<reference evidence="2" key="1">
    <citation type="submission" date="2018-05" db="EMBL/GenBank/DDBJ databases">
        <authorList>
            <person name="Lanie J.A."/>
            <person name="Ng W.-L."/>
            <person name="Kazmierczak K.M."/>
            <person name="Andrzejewski T.M."/>
            <person name="Davidsen T.M."/>
            <person name="Wayne K.J."/>
            <person name="Tettelin H."/>
            <person name="Glass J.I."/>
            <person name="Rusch D."/>
            <person name="Podicherti R."/>
            <person name="Tsui H.-C.T."/>
            <person name="Winkler M.E."/>
        </authorList>
    </citation>
    <scope>NUCLEOTIDE SEQUENCE</scope>
</reference>
<dbReference type="Gene3D" id="3.20.20.150">
    <property type="entry name" value="Divalent-metal-dependent TIM barrel enzymes"/>
    <property type="match status" value="1"/>
</dbReference>